<keyword evidence="2" id="KW-1185">Reference proteome</keyword>
<protein>
    <submittedName>
        <fullName evidence="1">Uncharacterized protein</fullName>
    </submittedName>
</protein>
<accession>A0A420DFM3</accession>
<dbReference type="AlphaFoldDB" id="A0A420DFM3"/>
<evidence type="ECO:0000313" key="1">
    <source>
        <dbReference type="EMBL" id="RKE91906.1"/>
    </source>
</evidence>
<comment type="caution">
    <text evidence="1">The sequence shown here is derived from an EMBL/GenBank/DDBJ whole genome shotgun (WGS) entry which is preliminary data.</text>
</comment>
<evidence type="ECO:0000313" key="2">
    <source>
        <dbReference type="Proteomes" id="UP000284892"/>
    </source>
</evidence>
<reference evidence="1 2" key="1">
    <citation type="submission" date="2018-09" db="EMBL/GenBank/DDBJ databases">
        <title>Genomic Encyclopedia of Archaeal and Bacterial Type Strains, Phase II (KMG-II): from individual species to whole genera.</title>
        <authorList>
            <person name="Goeker M."/>
        </authorList>
    </citation>
    <scope>NUCLEOTIDE SEQUENCE [LARGE SCALE GENOMIC DNA]</scope>
    <source>
        <strain evidence="1 2">DSM 26283</strain>
    </source>
</reference>
<gene>
    <name evidence="1" type="ORF">BXY80_2335</name>
</gene>
<name>A0A420DFM3_9FLAO</name>
<dbReference type="Proteomes" id="UP000284892">
    <property type="component" value="Unassembled WGS sequence"/>
</dbReference>
<dbReference type="OrthoDB" id="1149494at2"/>
<sequence>MATQTPQPVTHVYKEINAGKYKSVKHYELQRTLNGTPLLSHLLNVSKDRMCAKSSPLFWVQTHNGKKWVKPRLTGLFKTPYKDTYKGDAMDKKHLIIVKFFDNYDYMIVYYFKDYYTKDLHSVLSLVNASIKETSTLTNQ</sequence>
<proteinExistence type="predicted"/>
<dbReference type="RefSeq" id="WP_120202094.1">
    <property type="nucleotide sequence ID" value="NZ_RAQJ01000005.1"/>
</dbReference>
<dbReference type="EMBL" id="RAQJ01000005">
    <property type="protein sequence ID" value="RKE91906.1"/>
    <property type="molecule type" value="Genomic_DNA"/>
</dbReference>
<organism evidence="1 2">
    <name type="scientific">Ichthyenterobacterium magnum</name>
    <dbReference type="NCBI Taxonomy" id="1230530"/>
    <lineage>
        <taxon>Bacteria</taxon>
        <taxon>Pseudomonadati</taxon>
        <taxon>Bacteroidota</taxon>
        <taxon>Flavobacteriia</taxon>
        <taxon>Flavobacteriales</taxon>
        <taxon>Flavobacteriaceae</taxon>
        <taxon>Ichthyenterobacterium</taxon>
    </lineage>
</organism>